<sequence>MTLAGTEVRAIFEPVLKEVLRLVTGQINATEKPVKAVILVGGFGQNAYLRDTIRHEVKSSKIEVYQCPNGWTAVVRGALMKGLASTSPAFATVGINGRAARKHYGLNVGMKYFDLEHDHTKKVWDAYFGFYRIYMMDWFIEKGSLVKEDDPLRLSYCRKRLVSRGPFTTISTAIYFSSDPQNSGAPKYVEDESVTQLVKVQADLSRIPVNNIPQSKGADGKIYYKVDYAIQVTYMSAYTAYELIYGGVNYGHVTSEYV</sequence>
<dbReference type="AlphaFoldDB" id="A0A8H3FIS8"/>
<accession>A0A8H3FIS8</accession>
<dbReference type="PANTHER" id="PTHR14187">
    <property type="entry name" value="ALPHA KINASE/ELONGATION FACTOR 2 KINASE"/>
    <property type="match status" value="1"/>
</dbReference>
<reference evidence="1" key="1">
    <citation type="submission" date="2021-03" db="EMBL/GenBank/DDBJ databases">
        <authorList>
            <person name="Tagirdzhanova G."/>
        </authorList>
    </citation>
    <scope>NUCLEOTIDE SEQUENCE</scope>
</reference>
<dbReference type="Proteomes" id="UP000664203">
    <property type="component" value="Unassembled WGS sequence"/>
</dbReference>
<comment type="caution">
    <text evidence="1">The sequence shown here is derived from an EMBL/GenBank/DDBJ whole genome shotgun (WGS) entry which is preliminary data.</text>
</comment>
<dbReference type="SUPFAM" id="SSF53067">
    <property type="entry name" value="Actin-like ATPase domain"/>
    <property type="match status" value="1"/>
</dbReference>
<proteinExistence type="predicted"/>
<name>A0A8H3FIS8_9LECA</name>
<organism evidence="1 2">
    <name type="scientific">Alectoria fallacina</name>
    <dbReference type="NCBI Taxonomy" id="1903189"/>
    <lineage>
        <taxon>Eukaryota</taxon>
        <taxon>Fungi</taxon>
        <taxon>Dikarya</taxon>
        <taxon>Ascomycota</taxon>
        <taxon>Pezizomycotina</taxon>
        <taxon>Lecanoromycetes</taxon>
        <taxon>OSLEUM clade</taxon>
        <taxon>Lecanoromycetidae</taxon>
        <taxon>Lecanorales</taxon>
        <taxon>Lecanorineae</taxon>
        <taxon>Parmeliaceae</taxon>
        <taxon>Alectoria</taxon>
    </lineage>
</organism>
<evidence type="ECO:0000313" key="2">
    <source>
        <dbReference type="Proteomes" id="UP000664203"/>
    </source>
</evidence>
<gene>
    <name evidence="1" type="ORF">ALECFALPRED_002765</name>
</gene>
<protein>
    <submittedName>
        <fullName evidence="1">Uncharacterized protein</fullName>
    </submittedName>
</protein>
<dbReference type="OrthoDB" id="5359343at2759"/>
<dbReference type="PANTHER" id="PTHR14187:SF82">
    <property type="entry name" value="FAMILY CHAPERONE, PUTATIVE (AFU_ORTHOLOGUE AFUA_7G08575)-RELATED"/>
    <property type="match status" value="1"/>
</dbReference>
<keyword evidence="2" id="KW-1185">Reference proteome</keyword>
<dbReference type="EMBL" id="CAJPDR010000190">
    <property type="protein sequence ID" value="CAF9924450.1"/>
    <property type="molecule type" value="Genomic_DNA"/>
</dbReference>
<evidence type="ECO:0000313" key="1">
    <source>
        <dbReference type="EMBL" id="CAF9924450.1"/>
    </source>
</evidence>
<dbReference type="InterPro" id="IPR043129">
    <property type="entry name" value="ATPase_NBD"/>
</dbReference>